<dbReference type="Proteomes" id="UP000182054">
    <property type="component" value="Unassembled WGS sequence"/>
</dbReference>
<dbReference type="InterPro" id="IPR032466">
    <property type="entry name" value="Metal_Hydrolase"/>
</dbReference>
<keyword evidence="1" id="KW-0456">Lyase</keyword>
<dbReference type="PANTHER" id="PTHR21240:SF28">
    <property type="entry name" value="ISO-OROTATE DECARBOXYLASE (EUROFUNG)"/>
    <property type="match status" value="1"/>
</dbReference>
<evidence type="ECO:0000313" key="4">
    <source>
        <dbReference type="Proteomes" id="UP000182054"/>
    </source>
</evidence>
<dbReference type="EMBL" id="FOJN01000009">
    <property type="protein sequence ID" value="SFA54327.1"/>
    <property type="molecule type" value="Genomic_DNA"/>
</dbReference>
<protein>
    <recommendedName>
        <fullName evidence="2">Amidohydrolase-related domain-containing protein</fullName>
    </recommendedName>
</protein>
<reference evidence="3 4" key="1">
    <citation type="submission" date="2016-10" db="EMBL/GenBank/DDBJ databases">
        <authorList>
            <person name="de Groot N.N."/>
        </authorList>
    </citation>
    <scope>NUCLEOTIDE SEQUENCE [LARGE SCALE GENOMIC DNA]</scope>
    <source>
        <strain evidence="3 4">DSM 44908</strain>
    </source>
</reference>
<dbReference type="GO" id="GO:0005737">
    <property type="term" value="C:cytoplasm"/>
    <property type="evidence" value="ECO:0007669"/>
    <property type="project" value="TreeGrafter"/>
</dbReference>
<dbReference type="PANTHER" id="PTHR21240">
    <property type="entry name" value="2-AMINO-3-CARBOXYLMUCONATE-6-SEMIALDEHYDE DECARBOXYLASE"/>
    <property type="match status" value="1"/>
</dbReference>
<dbReference type="SUPFAM" id="SSF51556">
    <property type="entry name" value="Metallo-dependent hydrolases"/>
    <property type="match status" value="1"/>
</dbReference>
<feature type="domain" description="Amidohydrolase-related" evidence="2">
    <location>
        <begin position="24"/>
        <end position="289"/>
    </location>
</feature>
<dbReference type="Gene3D" id="3.20.20.140">
    <property type="entry name" value="Metal-dependent hydrolases"/>
    <property type="match status" value="1"/>
</dbReference>
<gene>
    <name evidence="3" type="ORF">SAMN05444374_1093</name>
</gene>
<organism evidence="3 4">
    <name type="scientific">Rhodococcoides kroppenstedtii</name>
    <dbReference type="NCBI Taxonomy" id="293050"/>
    <lineage>
        <taxon>Bacteria</taxon>
        <taxon>Bacillati</taxon>
        <taxon>Actinomycetota</taxon>
        <taxon>Actinomycetes</taxon>
        <taxon>Mycobacteriales</taxon>
        <taxon>Nocardiaceae</taxon>
        <taxon>Rhodococcoides</taxon>
    </lineage>
</organism>
<dbReference type="AlphaFoldDB" id="A0A1I0TRG7"/>
<dbReference type="GO" id="GO:0016787">
    <property type="term" value="F:hydrolase activity"/>
    <property type="evidence" value="ECO:0007669"/>
    <property type="project" value="InterPro"/>
</dbReference>
<evidence type="ECO:0000259" key="2">
    <source>
        <dbReference type="Pfam" id="PF04909"/>
    </source>
</evidence>
<evidence type="ECO:0000256" key="1">
    <source>
        <dbReference type="ARBA" id="ARBA00023239"/>
    </source>
</evidence>
<proteinExistence type="predicted"/>
<dbReference type="Pfam" id="PF04909">
    <property type="entry name" value="Amidohydro_2"/>
    <property type="match status" value="1"/>
</dbReference>
<dbReference type="InterPro" id="IPR006680">
    <property type="entry name" value="Amidohydro-rel"/>
</dbReference>
<dbReference type="GO" id="GO:0016831">
    <property type="term" value="F:carboxy-lyase activity"/>
    <property type="evidence" value="ECO:0007669"/>
    <property type="project" value="InterPro"/>
</dbReference>
<accession>A0A1I0TRG7</accession>
<dbReference type="InterPro" id="IPR032465">
    <property type="entry name" value="ACMSD"/>
</dbReference>
<name>A0A1I0TRG7_9NOCA</name>
<dbReference type="CDD" id="cd01292">
    <property type="entry name" value="metallo-dependent_hydrolases"/>
    <property type="match status" value="1"/>
</dbReference>
<sequence>MPELDHDVARVRALLADLGLDSMVDIHTHFMPHNVLAKVWGYFDAVEPRLGQPWPIEYRTEEDARTQRLRAYGVERFTSLLYPHKPGMAQWLNGWAGEFADRTPDCVRTGTFYPEAEAASYVRTAIDDGVGVFKCHVQVGDYDVHDPLLDDVWGAIQDAGVPVVIHCGSGPEPGRYTGPDPVETLMRRYPRLPLVIAHMGMPEYAQFLDLADRYERVRLDTTMVFTAFTERLAPFPVDLRPRLLDLQKRILFGSDFPNIPYPYADALRAVMELGLGDDWARDVVRENGRGLVG</sequence>
<evidence type="ECO:0000313" key="3">
    <source>
        <dbReference type="EMBL" id="SFA54327.1"/>
    </source>
</evidence>
<dbReference type="GO" id="GO:0019748">
    <property type="term" value="P:secondary metabolic process"/>
    <property type="evidence" value="ECO:0007669"/>
    <property type="project" value="TreeGrafter"/>
</dbReference>